<dbReference type="InterPro" id="IPR013611">
    <property type="entry name" value="Transp-assoc_OB_typ2"/>
</dbReference>
<dbReference type="Gene3D" id="3.40.50.300">
    <property type="entry name" value="P-loop containing nucleotide triphosphate hydrolases"/>
    <property type="match status" value="1"/>
</dbReference>
<evidence type="ECO:0000313" key="7">
    <source>
        <dbReference type="Proteomes" id="UP000050277"/>
    </source>
</evidence>
<dbReference type="GO" id="GO:0005524">
    <property type="term" value="F:ATP binding"/>
    <property type="evidence" value="ECO:0007669"/>
    <property type="project" value="UniProtKB-KW"/>
</dbReference>
<dbReference type="SUPFAM" id="SSF52540">
    <property type="entry name" value="P-loop containing nucleoside triphosphate hydrolases"/>
    <property type="match status" value="1"/>
</dbReference>
<name>A0A0P6XTV4_9CHLR</name>
<sequence>MLHMQGIRKQFEQTLVLRDVELTLNRGEILALLGPSGCGKSTLLRIIAGLEFADQGQLLLHGQPLNPIPIHRRNFGLMFQDWALFPHRNVGENIEFGLRMEGMAKAQRQQRVAEMLELVGLVGYQRRSVLELSGGERQRVALARSLAPRPQLLMLDEPLGSLDRTLRERLTEELRQIIKAAEVTAIYVTHDQNEAFVVADRLAVMNAGQIVQLATPQAIYQQPKTAFVARFLSLTNLLPIEQQTSLGPELQVVETNLGPFQIQSSQTNAAYLLIRPEAAQIATPASASVQGQVVERSFRGSYQRIDWRYQHGLLQLDVPSSYQLSQGQTLDLTFDAQQLSLVQSDH</sequence>
<keyword evidence="1" id="KW-0813">Transport</keyword>
<dbReference type="PANTHER" id="PTHR42781">
    <property type="entry name" value="SPERMIDINE/PUTRESCINE IMPORT ATP-BINDING PROTEIN POTA"/>
    <property type="match status" value="1"/>
</dbReference>
<dbReference type="SUPFAM" id="SSF50331">
    <property type="entry name" value="MOP-like"/>
    <property type="match status" value="1"/>
</dbReference>
<evidence type="ECO:0000256" key="3">
    <source>
        <dbReference type="ARBA" id="ARBA00022840"/>
    </source>
</evidence>
<dbReference type="PROSITE" id="PS00211">
    <property type="entry name" value="ABC_TRANSPORTER_1"/>
    <property type="match status" value="1"/>
</dbReference>
<dbReference type="RefSeq" id="WP_054534824.1">
    <property type="nucleotide sequence ID" value="NZ_LGKP01000021.1"/>
</dbReference>
<dbReference type="GO" id="GO:0016887">
    <property type="term" value="F:ATP hydrolysis activity"/>
    <property type="evidence" value="ECO:0007669"/>
    <property type="project" value="InterPro"/>
</dbReference>
<dbReference type="Proteomes" id="UP000050277">
    <property type="component" value="Unassembled WGS sequence"/>
</dbReference>
<keyword evidence="7" id="KW-1185">Reference proteome</keyword>
<dbReference type="Gene3D" id="2.40.50.100">
    <property type="match status" value="1"/>
</dbReference>
<dbReference type="OrthoDB" id="9778160at2"/>
<proteinExistence type="predicted"/>
<dbReference type="GO" id="GO:0043190">
    <property type="term" value="C:ATP-binding cassette (ABC) transporter complex"/>
    <property type="evidence" value="ECO:0007669"/>
    <property type="project" value="InterPro"/>
</dbReference>
<dbReference type="EC" id="7.6.2.9" evidence="4"/>
<feature type="domain" description="ABC transporter" evidence="5">
    <location>
        <begin position="2"/>
        <end position="232"/>
    </location>
</feature>
<dbReference type="Pfam" id="PF08402">
    <property type="entry name" value="TOBE_2"/>
    <property type="match status" value="1"/>
</dbReference>
<dbReference type="InterPro" id="IPR050093">
    <property type="entry name" value="ABC_SmlMolc_Importer"/>
</dbReference>
<evidence type="ECO:0000313" key="6">
    <source>
        <dbReference type="EMBL" id="KPL86807.1"/>
    </source>
</evidence>
<dbReference type="InterPro" id="IPR008995">
    <property type="entry name" value="Mo/tungstate-bd_C_term_dom"/>
</dbReference>
<dbReference type="PROSITE" id="PS50893">
    <property type="entry name" value="ABC_TRANSPORTER_2"/>
    <property type="match status" value="1"/>
</dbReference>
<dbReference type="InterPro" id="IPR027417">
    <property type="entry name" value="P-loop_NTPase"/>
</dbReference>
<reference evidence="6 7" key="1">
    <citation type="submission" date="2015-07" db="EMBL/GenBank/DDBJ databases">
        <title>Whole genome sequence of Herpetosiphon geysericola DSM 7119.</title>
        <authorList>
            <person name="Hemp J."/>
            <person name="Ward L.M."/>
            <person name="Pace L.A."/>
            <person name="Fischer W.W."/>
        </authorList>
    </citation>
    <scope>NUCLEOTIDE SEQUENCE [LARGE SCALE GENOMIC DNA]</scope>
    <source>
        <strain evidence="6 7">DSM 7119</strain>
    </source>
</reference>
<evidence type="ECO:0000256" key="1">
    <source>
        <dbReference type="ARBA" id="ARBA00022448"/>
    </source>
</evidence>
<keyword evidence="2" id="KW-0547">Nucleotide-binding</keyword>
<dbReference type="EMBL" id="LGKP01000021">
    <property type="protein sequence ID" value="KPL86807.1"/>
    <property type="molecule type" value="Genomic_DNA"/>
</dbReference>
<dbReference type="AlphaFoldDB" id="A0A0P6XTV4"/>
<dbReference type="GO" id="GO:0015418">
    <property type="term" value="F:ABC-type quaternary ammonium compound transporting activity"/>
    <property type="evidence" value="ECO:0007669"/>
    <property type="project" value="UniProtKB-EC"/>
</dbReference>
<gene>
    <name evidence="6" type="ORF">SE18_12685</name>
</gene>
<accession>A0A0P6XTV4</accession>
<organism evidence="6 7">
    <name type="scientific">Herpetosiphon geysericola</name>
    <dbReference type="NCBI Taxonomy" id="70996"/>
    <lineage>
        <taxon>Bacteria</taxon>
        <taxon>Bacillati</taxon>
        <taxon>Chloroflexota</taxon>
        <taxon>Chloroflexia</taxon>
        <taxon>Herpetosiphonales</taxon>
        <taxon>Herpetosiphonaceae</taxon>
        <taxon>Herpetosiphon</taxon>
    </lineage>
</organism>
<dbReference type="PANTHER" id="PTHR42781:SF4">
    <property type="entry name" value="SPERMIDINE_PUTRESCINE IMPORT ATP-BINDING PROTEIN POTA"/>
    <property type="match status" value="1"/>
</dbReference>
<evidence type="ECO:0000256" key="2">
    <source>
        <dbReference type="ARBA" id="ARBA00022741"/>
    </source>
</evidence>
<dbReference type="InterPro" id="IPR003593">
    <property type="entry name" value="AAA+_ATPase"/>
</dbReference>
<dbReference type="InterPro" id="IPR003439">
    <property type="entry name" value="ABC_transporter-like_ATP-bd"/>
</dbReference>
<comment type="caution">
    <text evidence="6">The sequence shown here is derived from an EMBL/GenBank/DDBJ whole genome shotgun (WGS) entry which is preliminary data.</text>
</comment>
<dbReference type="STRING" id="70996.SE18_12685"/>
<keyword evidence="3" id="KW-0067">ATP-binding</keyword>
<dbReference type="InterPro" id="IPR017871">
    <property type="entry name" value="ABC_transporter-like_CS"/>
</dbReference>
<evidence type="ECO:0000256" key="4">
    <source>
        <dbReference type="ARBA" id="ARBA00066388"/>
    </source>
</evidence>
<dbReference type="FunFam" id="3.40.50.300:FF:000425">
    <property type="entry name" value="Probable ABC transporter, ATP-binding subunit"/>
    <property type="match status" value="1"/>
</dbReference>
<dbReference type="Pfam" id="PF00005">
    <property type="entry name" value="ABC_tran"/>
    <property type="match status" value="1"/>
</dbReference>
<evidence type="ECO:0000259" key="5">
    <source>
        <dbReference type="PROSITE" id="PS50893"/>
    </source>
</evidence>
<protein>
    <recommendedName>
        <fullName evidence="4">ABC-type quaternary amine transporter</fullName>
        <ecNumber evidence="4">7.6.2.9</ecNumber>
    </recommendedName>
</protein>
<dbReference type="SMART" id="SM00382">
    <property type="entry name" value="AAA"/>
    <property type="match status" value="1"/>
</dbReference>